<dbReference type="KEGG" id="psoj:PHYSODRAFT_343052"/>
<organism evidence="2 3">
    <name type="scientific">Phytophthora sojae (strain P6497)</name>
    <name type="common">Soybean stem and root rot agent</name>
    <name type="synonym">Phytophthora megasperma f. sp. glycines</name>
    <dbReference type="NCBI Taxonomy" id="1094619"/>
    <lineage>
        <taxon>Eukaryota</taxon>
        <taxon>Sar</taxon>
        <taxon>Stramenopiles</taxon>
        <taxon>Oomycota</taxon>
        <taxon>Peronosporomycetes</taxon>
        <taxon>Peronosporales</taxon>
        <taxon>Peronosporaceae</taxon>
        <taxon>Phytophthora</taxon>
    </lineage>
</organism>
<name>G5AIG3_PHYSP</name>
<dbReference type="Proteomes" id="UP000002640">
    <property type="component" value="Unassembled WGS sequence"/>
</dbReference>
<dbReference type="GO" id="GO:0005858">
    <property type="term" value="C:axonemal dynein complex"/>
    <property type="evidence" value="ECO:0007669"/>
    <property type="project" value="InterPro"/>
</dbReference>
<accession>G5AIG3</accession>
<reference evidence="2 3" key="1">
    <citation type="journal article" date="2006" name="Science">
        <title>Phytophthora genome sequences uncover evolutionary origins and mechanisms of pathogenesis.</title>
        <authorList>
            <person name="Tyler B.M."/>
            <person name="Tripathy S."/>
            <person name="Zhang X."/>
            <person name="Dehal P."/>
            <person name="Jiang R.H."/>
            <person name="Aerts A."/>
            <person name="Arredondo F.D."/>
            <person name="Baxter L."/>
            <person name="Bensasson D."/>
            <person name="Beynon J.L."/>
            <person name="Chapman J."/>
            <person name="Damasceno C.M."/>
            <person name="Dorrance A.E."/>
            <person name="Dou D."/>
            <person name="Dickerman A.W."/>
            <person name="Dubchak I.L."/>
            <person name="Garbelotto M."/>
            <person name="Gijzen M."/>
            <person name="Gordon S.G."/>
            <person name="Govers F."/>
            <person name="Grunwald N.J."/>
            <person name="Huang W."/>
            <person name="Ivors K.L."/>
            <person name="Jones R.W."/>
            <person name="Kamoun S."/>
            <person name="Krampis K."/>
            <person name="Lamour K.H."/>
            <person name="Lee M.K."/>
            <person name="McDonald W.H."/>
            <person name="Medina M."/>
            <person name="Meijer H.J."/>
            <person name="Nordberg E.K."/>
            <person name="Maclean D.J."/>
            <person name="Ospina-Giraldo M.D."/>
            <person name="Morris P.F."/>
            <person name="Phuntumart V."/>
            <person name="Putnam N.H."/>
            <person name="Rash S."/>
            <person name="Rose J.K."/>
            <person name="Sakihama Y."/>
            <person name="Salamov A.A."/>
            <person name="Savidor A."/>
            <person name="Scheuring C.F."/>
            <person name="Smith B.M."/>
            <person name="Sobral B.W."/>
            <person name="Terry A."/>
            <person name="Torto-Alalibo T.A."/>
            <person name="Win J."/>
            <person name="Xu Z."/>
            <person name="Zhang H."/>
            <person name="Grigoriev I.V."/>
            <person name="Rokhsar D.S."/>
            <person name="Boore J.L."/>
        </authorList>
    </citation>
    <scope>NUCLEOTIDE SEQUENCE [LARGE SCALE GENOMIC DNA]</scope>
    <source>
        <strain evidence="2 3">P6497</strain>
    </source>
</reference>
<gene>
    <name evidence="2" type="ORF">PHYSODRAFT_343052</name>
</gene>
<dbReference type="RefSeq" id="XP_009539864.1">
    <property type="nucleotide sequence ID" value="XM_009541569.1"/>
</dbReference>
<feature type="coiled-coil region" evidence="1">
    <location>
        <begin position="360"/>
        <end position="405"/>
    </location>
</feature>
<feature type="coiled-coil region" evidence="1">
    <location>
        <begin position="429"/>
        <end position="485"/>
    </location>
</feature>
<keyword evidence="3" id="KW-1185">Reference proteome</keyword>
<evidence type="ECO:0000256" key="1">
    <source>
        <dbReference type="SAM" id="Coils"/>
    </source>
</evidence>
<dbReference type="PANTHER" id="PTHR21625:SF1">
    <property type="entry name" value="DYNEIN REGULATORY COMPLEX PROTEIN 1"/>
    <property type="match status" value="1"/>
</dbReference>
<dbReference type="AlphaFoldDB" id="G5AIG3"/>
<evidence type="ECO:0000313" key="3">
    <source>
        <dbReference type="Proteomes" id="UP000002640"/>
    </source>
</evidence>
<dbReference type="InterPro" id="IPR039750">
    <property type="entry name" value="DRC1/DRC2"/>
</dbReference>
<dbReference type="STRING" id="1094619.G5AIG3"/>
<proteinExistence type="predicted"/>
<dbReference type="InParanoid" id="G5AIG3"/>
<dbReference type="GO" id="GO:0003352">
    <property type="term" value="P:regulation of cilium movement"/>
    <property type="evidence" value="ECO:0007669"/>
    <property type="project" value="TreeGrafter"/>
</dbReference>
<keyword evidence="1" id="KW-0175">Coiled coil</keyword>
<dbReference type="GO" id="GO:0070286">
    <property type="term" value="P:axonemal dynein complex assembly"/>
    <property type="evidence" value="ECO:0007669"/>
    <property type="project" value="InterPro"/>
</dbReference>
<dbReference type="GO" id="GO:0060285">
    <property type="term" value="P:cilium-dependent cell motility"/>
    <property type="evidence" value="ECO:0007669"/>
    <property type="project" value="TreeGrafter"/>
</dbReference>
<feature type="non-terminal residue" evidence="2">
    <location>
        <position position="511"/>
    </location>
</feature>
<dbReference type="PANTHER" id="PTHR21625">
    <property type="entry name" value="NYD-SP28 PROTEIN"/>
    <property type="match status" value="1"/>
</dbReference>
<dbReference type="EMBL" id="JH159176">
    <property type="protein sequence ID" value="EGZ04664.1"/>
    <property type="molecule type" value="Genomic_DNA"/>
</dbReference>
<dbReference type="GeneID" id="20648444"/>
<protein>
    <submittedName>
        <fullName evidence="2">Uncharacterized protein</fullName>
    </submittedName>
</protein>
<sequence length="511" mass="59338">MILCAIVGLVDADSFRALRSSREDVLFAYLTYTEGMDQLELVVDALPNAGESLFRLYLATCSGRSQGRVLLEAAEPRHGGFLLERPGREEQWLLLSKEYEKNDNERKARKLRRASVNASDFDIEIEEDTTDGRSMSQSSTAASIERFQIIMLNYLRHHSLSSAQLLQLVSNTFLLMLEERTPASPLDVNSEYVAAIRLKMLKTLFKMLSREERAAWIDRINFKHPTDSYKKRIQDLKDAVAAAKSAPPDLSDPGAHISRMKADLKVRWLEAIMEYALNETESSARLAALNQALQPFANGESPLEATNVSWSHRRVQKLQQEAVDSGAKNAAVEMRWADLFEDAVIREFQNQLKAKDEEYVAALKVQAEEVEKLVDRMSQQYREMQDEYELELEQMEDAFLKERDERIANNKLEIDSLFERRREMEMVYMEAKQTRDEQYLQEIEELRVRDAEDYNELKIKLETNIQTLEQQLEEMRATYQLNTERLEYNYRVLTERDMLNSATLSQQKRRL</sequence>
<evidence type="ECO:0000313" key="2">
    <source>
        <dbReference type="EMBL" id="EGZ04664.1"/>
    </source>
</evidence>